<sequence length="40" mass="4646">MAFACNKDMKNTLVIHGNVKVSFFVRESTKLYKNCAFLLY</sequence>
<evidence type="ECO:0000313" key="1">
    <source>
        <dbReference type="EMBL" id="KAA6325462.1"/>
    </source>
</evidence>
<accession>A0A5J4QVC7</accession>
<protein>
    <submittedName>
        <fullName evidence="1">Uncharacterized protein</fullName>
    </submittedName>
</protein>
<proteinExistence type="predicted"/>
<reference evidence="1" key="1">
    <citation type="submission" date="2019-03" db="EMBL/GenBank/DDBJ databases">
        <title>Single cell metagenomics reveals metabolic interactions within the superorganism composed of flagellate Streblomastix strix and complex community of Bacteroidetes bacteria on its surface.</title>
        <authorList>
            <person name="Treitli S.C."/>
            <person name="Kolisko M."/>
            <person name="Husnik F."/>
            <person name="Keeling P."/>
            <person name="Hampl V."/>
        </authorList>
    </citation>
    <scope>NUCLEOTIDE SEQUENCE</scope>
    <source>
        <strain evidence="1">STM</strain>
    </source>
</reference>
<dbReference type="EMBL" id="SNRY01002355">
    <property type="protein sequence ID" value="KAA6325462.1"/>
    <property type="molecule type" value="Genomic_DNA"/>
</dbReference>
<name>A0A5J4QVC7_9ZZZZ</name>
<organism evidence="1">
    <name type="scientific">termite gut metagenome</name>
    <dbReference type="NCBI Taxonomy" id="433724"/>
    <lineage>
        <taxon>unclassified sequences</taxon>
        <taxon>metagenomes</taxon>
        <taxon>organismal metagenomes</taxon>
    </lineage>
</organism>
<dbReference type="AlphaFoldDB" id="A0A5J4QVC7"/>
<gene>
    <name evidence="1" type="ORF">EZS27_025324</name>
</gene>
<comment type="caution">
    <text evidence="1">The sequence shown here is derived from an EMBL/GenBank/DDBJ whole genome shotgun (WGS) entry which is preliminary data.</text>
</comment>